<organism evidence="3 4">
    <name type="scientific">Dictyobacter vulcani</name>
    <dbReference type="NCBI Taxonomy" id="2607529"/>
    <lineage>
        <taxon>Bacteria</taxon>
        <taxon>Bacillati</taxon>
        <taxon>Chloroflexota</taxon>
        <taxon>Ktedonobacteria</taxon>
        <taxon>Ktedonobacterales</taxon>
        <taxon>Dictyobacteraceae</taxon>
        <taxon>Dictyobacter</taxon>
    </lineage>
</organism>
<dbReference type="GO" id="GO:0006260">
    <property type="term" value="P:DNA replication"/>
    <property type="evidence" value="ECO:0007669"/>
    <property type="project" value="InterPro"/>
</dbReference>
<dbReference type="Proteomes" id="UP000326912">
    <property type="component" value="Unassembled WGS sequence"/>
</dbReference>
<gene>
    <name evidence="3" type="ORF">KDW_30460</name>
</gene>
<dbReference type="InterPro" id="IPR036977">
    <property type="entry name" value="DNA_primase_Znf_CHC2"/>
</dbReference>
<feature type="region of interest" description="Disordered" evidence="1">
    <location>
        <begin position="199"/>
        <end position="225"/>
    </location>
</feature>
<dbReference type="AlphaFoldDB" id="A0A5J4KHF3"/>
<protein>
    <recommendedName>
        <fullName evidence="2">TOTE conflict system primase domain-containing protein</fullName>
    </recommendedName>
</protein>
<evidence type="ECO:0000259" key="2">
    <source>
        <dbReference type="Pfam" id="PF22548"/>
    </source>
</evidence>
<name>A0A5J4KHF3_9CHLR</name>
<proteinExistence type="predicted"/>
<dbReference type="EMBL" id="BKZW01000001">
    <property type="protein sequence ID" value="GER88884.1"/>
    <property type="molecule type" value="Genomic_DNA"/>
</dbReference>
<dbReference type="GO" id="GO:0003677">
    <property type="term" value="F:DNA binding"/>
    <property type="evidence" value="ECO:0007669"/>
    <property type="project" value="InterPro"/>
</dbReference>
<dbReference type="Gene3D" id="3.90.580.10">
    <property type="entry name" value="Zinc finger, CHC2-type domain"/>
    <property type="match status" value="1"/>
</dbReference>
<accession>A0A5J4KHF3</accession>
<keyword evidence="4" id="KW-1185">Reference proteome</keyword>
<dbReference type="InterPro" id="IPR054347">
    <property type="entry name" value="TOTE_primase"/>
</dbReference>
<reference evidence="3 4" key="1">
    <citation type="submission" date="2019-10" db="EMBL/GenBank/DDBJ databases">
        <title>Dictyobacter vulcani sp. nov., within the class Ktedonobacteria, isolated from soil of volcanic Mt. Zao.</title>
        <authorList>
            <person name="Zheng Y."/>
            <person name="Wang C.M."/>
            <person name="Sakai Y."/>
            <person name="Abe K."/>
            <person name="Yokota A."/>
            <person name="Yabe S."/>
        </authorList>
    </citation>
    <scope>NUCLEOTIDE SEQUENCE [LARGE SCALE GENOMIC DNA]</scope>
    <source>
        <strain evidence="3 4">W12</strain>
    </source>
</reference>
<feature type="domain" description="TOTE conflict system primase" evidence="2">
    <location>
        <begin position="32"/>
        <end position="166"/>
    </location>
</feature>
<dbReference type="GO" id="GO:0008270">
    <property type="term" value="F:zinc ion binding"/>
    <property type="evidence" value="ECO:0007669"/>
    <property type="project" value="InterPro"/>
</dbReference>
<feature type="compositionally biased region" description="Polar residues" evidence="1">
    <location>
        <begin position="203"/>
        <end position="221"/>
    </location>
</feature>
<dbReference type="Pfam" id="PF22548">
    <property type="entry name" value="AEP-TOTE"/>
    <property type="match status" value="1"/>
</dbReference>
<evidence type="ECO:0000256" key="1">
    <source>
        <dbReference type="SAM" id="MobiDB-lite"/>
    </source>
</evidence>
<evidence type="ECO:0000313" key="4">
    <source>
        <dbReference type="Proteomes" id="UP000326912"/>
    </source>
</evidence>
<dbReference type="RefSeq" id="WP_151756726.1">
    <property type="nucleotide sequence ID" value="NZ_BKZW01000001.1"/>
</dbReference>
<evidence type="ECO:0000313" key="3">
    <source>
        <dbReference type="EMBL" id="GER88884.1"/>
    </source>
</evidence>
<comment type="caution">
    <text evidence="3">The sequence shown here is derived from an EMBL/GenBank/DDBJ whole genome shotgun (WGS) entry which is preliminary data.</text>
</comment>
<sequence>MSITTYLTTYKNLFVGRHDDYAIQLSSGRYRRAKEPLTDVAIFDHLLGTRTYGTYIMDAAGNCRFAVIDADTDDGLDRLWLIQEQLATHGIISYVERSRRGGHLWVFFTHPAPASQVRAWLLRYCPSDMEFYPKQDEGNGYGSLIRLPLGVHRKSGRRYPFVERHGTDLVTLTLTDDQRIAWFASIRRMDVPQLVLQPKPTPARTTHQSFSHPQQRTTNGPSPIRQWNAEQDHYQVISRYVDLNANGVGQCPFGDHHTGGKDSQASFKVYEPGAPGGYCWYCYTWQKGGSLFDFLKYYYHLDTQELWQRIKDEAI</sequence>
<dbReference type="SUPFAM" id="SSF57783">
    <property type="entry name" value="Zinc beta-ribbon"/>
    <property type="match status" value="1"/>
</dbReference>